<sequence length="157" mass="18073">FEYGRQGHYRSDCPKLKDNNRGNKTRNKSRIGEARGKSYVLGWGDANTDSNVVTAEPTRLQDAIQITNNLMAQKLKGYAFKNAENKMRMWQGHTRLGTVRRRGMMGLCHTIISLSYITRGNVPYNARIARKWGIWPEIAGMQLLQPPREPKWRIRGL</sequence>
<protein>
    <recommendedName>
        <fullName evidence="3">Reverse transcriptase domain-containing protein</fullName>
    </recommendedName>
</protein>
<accession>A0A699J1J5</accession>
<dbReference type="AlphaFoldDB" id="A0A699J1J5"/>
<comment type="caution">
    <text evidence="2">The sequence shown here is derived from an EMBL/GenBank/DDBJ whole genome shotgun (WGS) entry which is preliminary data.</text>
</comment>
<evidence type="ECO:0000313" key="2">
    <source>
        <dbReference type="EMBL" id="GFA03540.1"/>
    </source>
</evidence>
<reference evidence="2" key="1">
    <citation type="journal article" date="2019" name="Sci. Rep.">
        <title>Draft genome of Tanacetum cinerariifolium, the natural source of mosquito coil.</title>
        <authorList>
            <person name="Yamashiro T."/>
            <person name="Shiraishi A."/>
            <person name="Satake H."/>
            <person name="Nakayama K."/>
        </authorList>
    </citation>
    <scope>NUCLEOTIDE SEQUENCE</scope>
</reference>
<proteinExistence type="predicted"/>
<feature type="region of interest" description="Disordered" evidence="1">
    <location>
        <begin position="1"/>
        <end position="31"/>
    </location>
</feature>
<organism evidence="2">
    <name type="scientific">Tanacetum cinerariifolium</name>
    <name type="common">Dalmatian daisy</name>
    <name type="synonym">Chrysanthemum cinerariifolium</name>
    <dbReference type="NCBI Taxonomy" id="118510"/>
    <lineage>
        <taxon>Eukaryota</taxon>
        <taxon>Viridiplantae</taxon>
        <taxon>Streptophyta</taxon>
        <taxon>Embryophyta</taxon>
        <taxon>Tracheophyta</taxon>
        <taxon>Spermatophyta</taxon>
        <taxon>Magnoliopsida</taxon>
        <taxon>eudicotyledons</taxon>
        <taxon>Gunneridae</taxon>
        <taxon>Pentapetalae</taxon>
        <taxon>asterids</taxon>
        <taxon>campanulids</taxon>
        <taxon>Asterales</taxon>
        <taxon>Asteraceae</taxon>
        <taxon>Asteroideae</taxon>
        <taxon>Anthemideae</taxon>
        <taxon>Anthemidinae</taxon>
        <taxon>Tanacetum</taxon>
    </lineage>
</organism>
<gene>
    <name evidence="2" type="ORF">Tci_575512</name>
</gene>
<name>A0A699J1J5_TANCI</name>
<evidence type="ECO:0008006" key="3">
    <source>
        <dbReference type="Google" id="ProtNLM"/>
    </source>
</evidence>
<feature type="compositionally biased region" description="Basic and acidic residues" evidence="1">
    <location>
        <begin position="9"/>
        <end position="21"/>
    </location>
</feature>
<evidence type="ECO:0000256" key="1">
    <source>
        <dbReference type="SAM" id="MobiDB-lite"/>
    </source>
</evidence>
<dbReference type="EMBL" id="BKCJ010359035">
    <property type="protein sequence ID" value="GFA03540.1"/>
    <property type="molecule type" value="Genomic_DNA"/>
</dbReference>
<feature type="non-terminal residue" evidence="2">
    <location>
        <position position="1"/>
    </location>
</feature>